<proteinExistence type="predicted"/>
<dbReference type="HOGENOM" id="CLU_2303835_0_0_5"/>
<dbReference type="KEGG" id="rpe:RPE_2421"/>
<organism evidence="1">
    <name type="scientific">Rhodopseudomonas palustris (strain BisA53)</name>
    <dbReference type="NCBI Taxonomy" id="316055"/>
    <lineage>
        <taxon>Bacteria</taxon>
        <taxon>Pseudomonadati</taxon>
        <taxon>Pseudomonadota</taxon>
        <taxon>Alphaproteobacteria</taxon>
        <taxon>Hyphomicrobiales</taxon>
        <taxon>Nitrobacteraceae</taxon>
        <taxon>Rhodopseudomonas</taxon>
    </lineage>
</organism>
<gene>
    <name evidence="1" type="ordered locus">RPE_2421</name>
</gene>
<reference evidence="1" key="1">
    <citation type="submission" date="2006-09" db="EMBL/GenBank/DDBJ databases">
        <title>Complete sequence of Rhodopseudomonas palustris BisA53.</title>
        <authorList>
            <consortium name="US DOE Joint Genome Institute"/>
            <person name="Copeland A."/>
            <person name="Lucas S."/>
            <person name="Lapidus A."/>
            <person name="Barry K."/>
            <person name="Detter J.C."/>
            <person name="Glavina del Rio T."/>
            <person name="Hammon N."/>
            <person name="Israni S."/>
            <person name="Dalin E."/>
            <person name="Tice H."/>
            <person name="Pitluck S."/>
            <person name="Chain P."/>
            <person name="Malfatti S."/>
            <person name="Shin M."/>
            <person name="Vergez L."/>
            <person name="Schmutz J."/>
            <person name="Larimer F."/>
            <person name="Land M."/>
            <person name="Hauser L."/>
            <person name="Pelletier D.A."/>
            <person name="Kyrpides N."/>
            <person name="Kim E."/>
            <person name="Harwood C.S."/>
            <person name="Oda Y."/>
            <person name="Richardson P."/>
        </authorList>
    </citation>
    <scope>NUCLEOTIDE SEQUENCE [LARGE SCALE GENOMIC DNA]</scope>
    <source>
        <strain evidence="1">BisA53</strain>
    </source>
</reference>
<evidence type="ECO:0000313" key="1">
    <source>
        <dbReference type="EMBL" id="ABJ06360.1"/>
    </source>
</evidence>
<sequence>MRACSMGEAPTGAMAVGLIGPAAAAVLSRAAVAMESRRVLIMVSPEMGAIGGIAEVREQRSWWESSARVAACEDPIAACCKGSLMSRNCRRGFARRHDQL</sequence>
<name>Q07NX4_RHOP5</name>
<dbReference type="AlphaFoldDB" id="Q07NX4"/>
<accession>Q07NX4</accession>
<protein>
    <submittedName>
        <fullName evidence="1">Uncharacterized protein</fullName>
    </submittedName>
</protein>
<dbReference type="EMBL" id="CP000463">
    <property type="protein sequence ID" value="ABJ06360.1"/>
    <property type="molecule type" value="Genomic_DNA"/>
</dbReference>